<keyword evidence="1" id="KW-0443">Lipid metabolism</keyword>
<dbReference type="RefSeq" id="WP_282299750.1">
    <property type="nucleotide sequence ID" value="NZ_CP124616.1"/>
</dbReference>
<organism evidence="4 5">
    <name type="scientific">Tropicibacter oceani</name>
    <dbReference type="NCBI Taxonomy" id="3058420"/>
    <lineage>
        <taxon>Bacteria</taxon>
        <taxon>Pseudomonadati</taxon>
        <taxon>Pseudomonadota</taxon>
        <taxon>Alphaproteobacteria</taxon>
        <taxon>Rhodobacterales</taxon>
        <taxon>Roseobacteraceae</taxon>
        <taxon>Tropicibacter</taxon>
    </lineage>
</organism>
<keyword evidence="1" id="KW-0595">Phospholipid degradation</keyword>
<reference evidence="4 5" key="1">
    <citation type="submission" date="2023-05" db="EMBL/GenBank/DDBJ databases">
        <title>YMD87, complete Genome.</title>
        <authorList>
            <person name="Zhang J."/>
            <person name="Xu X."/>
        </authorList>
    </citation>
    <scope>NUCLEOTIDE SEQUENCE [LARGE SCALE GENOMIC DNA]</scope>
    <source>
        <strain evidence="4 5">YMD87</strain>
    </source>
</reference>
<feature type="transmembrane region" description="Helical" evidence="2">
    <location>
        <begin position="109"/>
        <end position="127"/>
    </location>
</feature>
<dbReference type="CDD" id="cd06971">
    <property type="entry name" value="PgpA"/>
    <property type="match status" value="1"/>
</dbReference>
<comment type="pathway">
    <text evidence="1">Phospholipid metabolism; phosphatidylglycerol biosynthesis; phosphatidylglycerol from CDP-diacylglycerol: step 2/2.</text>
</comment>
<dbReference type="EMBL" id="CP124616">
    <property type="protein sequence ID" value="WGW03123.1"/>
    <property type="molecule type" value="Genomic_DNA"/>
</dbReference>
<dbReference type="SUPFAM" id="SSF101307">
    <property type="entry name" value="YutG-like"/>
    <property type="match status" value="1"/>
</dbReference>
<comment type="cofactor">
    <cofactor evidence="1">
        <name>Mg(2+)</name>
        <dbReference type="ChEBI" id="CHEBI:18420"/>
    </cofactor>
</comment>
<keyword evidence="1 2" id="KW-0472">Membrane</keyword>
<keyword evidence="1" id="KW-0378">Hydrolase</keyword>
<dbReference type="PIRSF" id="PIRSF006162">
    <property type="entry name" value="PgpA"/>
    <property type="match status" value="1"/>
</dbReference>
<dbReference type="Pfam" id="PF04608">
    <property type="entry name" value="PgpA"/>
    <property type="match status" value="1"/>
</dbReference>
<keyword evidence="1" id="KW-0479">Metal-binding</keyword>
<dbReference type="InterPro" id="IPR026037">
    <property type="entry name" value="PgpA"/>
</dbReference>
<feature type="transmembrane region" description="Helical" evidence="2">
    <location>
        <begin position="147"/>
        <end position="165"/>
    </location>
</feature>
<evidence type="ECO:0000313" key="4">
    <source>
        <dbReference type="EMBL" id="WGW03123.1"/>
    </source>
</evidence>
<evidence type="ECO:0000256" key="1">
    <source>
        <dbReference type="PIRNR" id="PIRNR006162"/>
    </source>
</evidence>
<feature type="transmembrane region" description="Helical" evidence="2">
    <location>
        <begin position="76"/>
        <end position="97"/>
    </location>
</feature>
<feature type="domain" description="YutG/PgpA" evidence="3">
    <location>
        <begin position="9"/>
        <end position="158"/>
    </location>
</feature>
<dbReference type="EC" id="3.1.3.27" evidence="1"/>
<dbReference type="PANTHER" id="PTHR36305:SF1">
    <property type="entry name" value="PHOSPHATIDYLGLYCEROPHOSPHATASE A"/>
    <property type="match status" value="1"/>
</dbReference>
<name>A0ABY8QGJ7_9RHOB</name>
<evidence type="ECO:0000313" key="5">
    <source>
        <dbReference type="Proteomes" id="UP001241605"/>
    </source>
</evidence>
<keyword evidence="1" id="KW-0997">Cell inner membrane</keyword>
<evidence type="ECO:0000259" key="3">
    <source>
        <dbReference type="Pfam" id="PF04608"/>
    </source>
</evidence>
<keyword evidence="5" id="KW-1185">Reference proteome</keyword>
<comment type="subcellular location">
    <subcellularLocation>
        <location evidence="1">Cell inner membrane</location>
        <topology evidence="1">Multi-pass membrane protein</topology>
    </subcellularLocation>
</comment>
<keyword evidence="1" id="KW-1208">Phospholipid metabolism</keyword>
<feature type="transmembrane region" description="Helical" evidence="2">
    <location>
        <begin position="28"/>
        <end position="56"/>
    </location>
</feature>
<keyword evidence="2" id="KW-1133">Transmembrane helix</keyword>
<evidence type="ECO:0000256" key="2">
    <source>
        <dbReference type="SAM" id="Phobius"/>
    </source>
</evidence>
<keyword evidence="1" id="KW-0442">Lipid degradation</keyword>
<comment type="function">
    <text evidence="1">Lipid phosphatase which dephosphorylates phosphatidylglycerophosphate (PGP) to phosphatidylglycerol (PG).</text>
</comment>
<accession>A0ABY8QGJ7</accession>
<keyword evidence="1 2" id="KW-0812">Transmembrane</keyword>
<gene>
    <name evidence="4" type="ORF">QF118_14475</name>
</gene>
<dbReference type="InterPro" id="IPR036681">
    <property type="entry name" value="PgpA-like_sf"/>
</dbReference>
<dbReference type="PANTHER" id="PTHR36305">
    <property type="entry name" value="PHOSPHATIDYLGLYCEROPHOSPHATASE A"/>
    <property type="match status" value="1"/>
</dbReference>
<comment type="catalytic activity">
    <reaction evidence="1">
        <text>a 1,2-diacyl-sn-glycero-3-phospho-(1'-sn-glycero-3'-phosphate) + H2O = a 1,2-diacyl-sn-glycero-3-phospho-(1'-sn-glycerol) + phosphate</text>
        <dbReference type="Rhea" id="RHEA:33751"/>
        <dbReference type="ChEBI" id="CHEBI:15377"/>
        <dbReference type="ChEBI" id="CHEBI:43474"/>
        <dbReference type="ChEBI" id="CHEBI:60110"/>
        <dbReference type="ChEBI" id="CHEBI:64716"/>
        <dbReference type="EC" id="3.1.3.27"/>
    </reaction>
</comment>
<sequence>MNNKTARLIGSFLTVGRMRPAPGTWGSLAALPAAYALHIIGGFWLLLVCTVAAFFIGWKATQIITADEDEDHDPSWIVIDEVVGMWIALFPVSYGAIMMDIGVHRLWPGWIAGFVLFRLFDISKPWIVGKADRLGTPLGVMLDDVFAGLFAALGAIILASIYHGVMM</sequence>
<protein>
    <recommendedName>
        <fullName evidence="1">Phosphatidylglycerophosphatase A</fullName>
        <ecNumber evidence="1">3.1.3.27</ecNumber>
    </recommendedName>
    <alternativeName>
        <fullName evidence="1">Phosphatidylglycerolphosphate phosphatase A</fullName>
    </alternativeName>
</protein>
<dbReference type="Proteomes" id="UP001241605">
    <property type="component" value="Chromosome"/>
</dbReference>
<keyword evidence="1" id="KW-1003">Cell membrane</keyword>
<keyword evidence="1" id="KW-0460">Magnesium</keyword>
<dbReference type="InterPro" id="IPR007686">
    <property type="entry name" value="YutG/PgpA"/>
</dbReference>
<proteinExistence type="predicted"/>